<dbReference type="Pfam" id="PF07776">
    <property type="entry name" value="zf-AD"/>
    <property type="match status" value="1"/>
</dbReference>
<feature type="transmembrane region" description="Helical" evidence="7">
    <location>
        <begin position="775"/>
        <end position="795"/>
    </location>
</feature>
<feature type="domain" description="C2H2-type" evidence="8">
    <location>
        <begin position="1848"/>
        <end position="1876"/>
    </location>
</feature>
<feature type="domain" description="C2H2-type" evidence="8">
    <location>
        <begin position="495"/>
        <end position="523"/>
    </location>
</feature>
<dbReference type="InterPro" id="IPR036236">
    <property type="entry name" value="Znf_C2H2_sf"/>
</dbReference>
<feature type="transmembrane region" description="Helical" evidence="7">
    <location>
        <begin position="877"/>
        <end position="894"/>
    </location>
</feature>
<dbReference type="SMART" id="SM00355">
    <property type="entry name" value="ZnF_C2H2"/>
    <property type="match status" value="18"/>
</dbReference>
<feature type="domain" description="MADF" evidence="9">
    <location>
        <begin position="1724"/>
        <end position="1816"/>
    </location>
</feature>
<evidence type="ECO:0000256" key="3">
    <source>
        <dbReference type="ARBA" id="ARBA00022771"/>
    </source>
</evidence>
<dbReference type="Proteomes" id="UP001652620">
    <property type="component" value="Chromosome 3"/>
</dbReference>
<feature type="compositionally biased region" description="Basic residues" evidence="6">
    <location>
        <begin position="202"/>
        <end position="214"/>
    </location>
</feature>
<feature type="transmembrane region" description="Helical" evidence="7">
    <location>
        <begin position="906"/>
        <end position="922"/>
    </location>
</feature>
<dbReference type="PROSITE" id="PS50157">
    <property type="entry name" value="ZINC_FINGER_C2H2_2"/>
    <property type="match status" value="12"/>
</dbReference>
<feature type="region of interest" description="Disordered" evidence="6">
    <location>
        <begin position="185"/>
        <end position="214"/>
    </location>
</feature>
<evidence type="ECO:0000313" key="10">
    <source>
        <dbReference type="Proteomes" id="UP001652620"/>
    </source>
</evidence>
<dbReference type="InterPro" id="IPR012934">
    <property type="entry name" value="Znf_AD"/>
</dbReference>
<sequence>MFNETCCLLCLESSKDQIDLNCKQGIGLNGREVIELHFKEELDMMSQIEIKFICRKCWDLVETFHKFYEHVKQVHQEAANTLKSVTLEEEILEIKEEIINNDDAQVEPRRRRGRPKRQRGAETVEVFCETSIPLKECQVKIEELILPASMSLKDICNQSEIVSEVLEVKDESLLVKCMDDSMSTFSSDYEESESENEEDKQTKRKSRKINKRKGVNKKTAESDEYIAKKNFKFTCCICQTSLENFKHLKSHFREEHQTSGYVLCCGKKLPERGLLIDHIHVHEDPDYFKCKHCGKRMSERRSLDLHLQYAHGNRERVHRCSICSKGFFRASCLKQHYNIHVTEDQKTVPCLECGKTFPDDVELRKHMRLTHLNVYVKICDICGISIKGRDALERHQAEHAGVPRKLIKCDLCDAALTTKYGLARHMKTMHTEEYQTPQVCPMCSKVSPSLQAHRNHIKYMHSLQRKHVCKLCDKAFKRLTDFKEHMATHTGEALYTCSFCPQTFKSNANMYSHRKKKHAKEWAEQCALKKSLAVPLKQPVVTDYKANEYNQIDVAPTLAILWSMEIPPMSIGCLIPELLHEFSLEDQLFAYYYNALHLMQKANNKFGQDYVNNNAFSKWFITAKSAHKQFLLEKRNNNFENAFIFEDSKIHYIRLAREISNQLSDSLVQFDYGLITLGLALTTIVVLNALLAFCSATDRVFIHGKGAFLSLLAFAACINKWCHYHGYFTTTGTMSTVVILLAIMASVYMLINIANLLLRRMLASNNLQISLPNQIWMLLSCLLIHTLTLASSSFIENENKTWHYLGASALILLCVQSFQKELLSYKLDACINGVALYKVLLRNLQKLQTSFLIIGGLGILHRLDGASSYLTQEATKTWLSCIFVAGLLLYVLCLRKHKLVQTRKELVIYLIAAMLIYCYRASKGVVSSVFDTNCCKRSGKSIVLAMVITTKCAADFVGQSSKLYTTSCRRLHKMSNSSTRSTVVTRRGAGVVKLKRIPLISTNSNGGNSSFACLRCSIRMTPVTVAVLPVPGTPDTYIQPPHWSSILPSKNAKTLSNSFSRHGRLCGTTDTCNRSRANCRSDFFIFEAVEMEEVGLLSIVGDNSPLRIFLSFCDGVIAPATAVVEFRRRIIAAFFIADRLMSLSSPFGLRFGVEIKSSLLKTRFSTTSDNCILRFAAMEARRFLTPTLPSVLSLRVDALLETRGVFFSLVFILGESSVQLFFLPRLFIALSVGAVGISVFHSNGTIFNAFEQYLIPHSIRRWYLHIMSNANILAELKPCGYILATRQYKYFALKCIHCDKKYGHWSTFLQHLKQFHNEIEDEAHWLFECTEETLSTFREQSEEYPVECLSEALPANEREAPTIAFPLEGKNDFVDNDFGNLFSDNKMNEDALAEEGKVVLSNREDLPSPTSRFLNETFEDPHDQLSNSVTTEEIKNVTVNLNIHHEVTVQLITIYRKFPSLWILDKNASNKKNVKFQEMQEMLKSLATHNVHISMDDLEEYLTQLHLQYCDISRRLEEGIEISDIEEKYFEMCAFLKPYNKPHLVITEDESEKSETLDGEGDKFNFIGDNDFNEGSQSGYGSSDGEAFQSKLIETQTLVRFSTRNKITSDFIKGLREQPCLWDSQDPAYNDPKERLQAINKLKDYFLSNYSIPLTEAKITTEIRRLYSFYKRCVVTRNTLNANRQYYYDSCAFLAGAELDDVLLKRTYTYRKISFQTVDDFTLGFIDFCAMHPVLWDKSDPNYSVLNVRRQAYEEIAKNLQQIYNVELNNDEIYYAISRLKHHYYTLQRKNLLNGSLNNLEQEFLERCSFLPTSNNNLQCLICERILRSYSTLQTHMLKEHNIGELPHKCEHCEQRFERRALKVEHEVRAHTKQFEWFCAHCSKGFATRRDMEIHTLVHTGEHKCVCEHCGKGFRLKHQMTEHVKIMHERLKRFKCTMCPKDFFRKRQLDDHVRAHLNIRDKICNICGKGFTSIHGLFRHKQLHSDVKKYECNICGKRFHRISGLNSHKKLTHKKAKQQENFSNIIISEEEENDTDANDLIPTL</sequence>
<feature type="domain" description="C2H2-type" evidence="8">
    <location>
        <begin position="1903"/>
        <end position="1933"/>
    </location>
</feature>
<evidence type="ECO:0000259" key="8">
    <source>
        <dbReference type="PROSITE" id="PS50157"/>
    </source>
</evidence>
<feature type="domain" description="MADF" evidence="9">
    <location>
        <begin position="1450"/>
        <end position="1541"/>
    </location>
</feature>
<dbReference type="GeneID" id="105228949"/>
<dbReference type="InterPro" id="IPR006578">
    <property type="entry name" value="MADF-dom"/>
</dbReference>
<keyword evidence="4" id="KW-0862">Zinc</keyword>
<organism evidence="10 11">
    <name type="scientific">Bactrocera dorsalis</name>
    <name type="common">Oriental fruit fly</name>
    <name type="synonym">Dacus dorsalis</name>
    <dbReference type="NCBI Taxonomy" id="27457"/>
    <lineage>
        <taxon>Eukaryota</taxon>
        <taxon>Metazoa</taxon>
        <taxon>Ecdysozoa</taxon>
        <taxon>Arthropoda</taxon>
        <taxon>Hexapoda</taxon>
        <taxon>Insecta</taxon>
        <taxon>Pterygota</taxon>
        <taxon>Neoptera</taxon>
        <taxon>Endopterygota</taxon>
        <taxon>Diptera</taxon>
        <taxon>Brachycera</taxon>
        <taxon>Muscomorpha</taxon>
        <taxon>Tephritoidea</taxon>
        <taxon>Tephritidae</taxon>
        <taxon>Bactrocera</taxon>
        <taxon>Bactrocera</taxon>
    </lineage>
</organism>
<feature type="domain" description="C2H2-type" evidence="8">
    <location>
        <begin position="1990"/>
        <end position="2018"/>
    </location>
</feature>
<evidence type="ECO:0000256" key="6">
    <source>
        <dbReference type="SAM" id="MobiDB-lite"/>
    </source>
</evidence>
<feature type="domain" description="C2H2-type" evidence="8">
    <location>
        <begin position="318"/>
        <end position="345"/>
    </location>
</feature>
<feature type="domain" description="C2H2-type" evidence="8">
    <location>
        <begin position="407"/>
        <end position="435"/>
    </location>
</feature>
<evidence type="ECO:0000313" key="11">
    <source>
        <dbReference type="RefSeq" id="XP_049308692.1"/>
    </source>
</evidence>
<evidence type="ECO:0000256" key="5">
    <source>
        <dbReference type="PROSITE-ProRule" id="PRU00042"/>
    </source>
</evidence>
<dbReference type="PANTHER" id="PTHR16515">
    <property type="entry name" value="PR DOMAIN ZINC FINGER PROTEIN"/>
    <property type="match status" value="1"/>
</dbReference>
<feature type="domain" description="C2H2-type" evidence="8">
    <location>
        <begin position="467"/>
        <end position="494"/>
    </location>
</feature>
<feature type="domain" description="C2H2-type" evidence="8">
    <location>
        <begin position="1934"/>
        <end position="1961"/>
    </location>
</feature>
<dbReference type="InterPro" id="IPR013087">
    <property type="entry name" value="Znf_C2H2_type"/>
</dbReference>
<feature type="domain" description="MADF" evidence="9">
    <location>
        <begin position="1610"/>
        <end position="1699"/>
    </location>
</feature>
<keyword evidence="7" id="KW-0812">Transmembrane</keyword>
<evidence type="ECO:0000256" key="4">
    <source>
        <dbReference type="ARBA" id="ARBA00022833"/>
    </source>
</evidence>
<keyword evidence="3 5" id="KW-0863">Zinc-finger</keyword>
<keyword evidence="2" id="KW-0677">Repeat</keyword>
<dbReference type="SMART" id="SM00868">
    <property type="entry name" value="zf-AD"/>
    <property type="match status" value="1"/>
</dbReference>
<reference evidence="11" key="1">
    <citation type="submission" date="2025-08" db="UniProtKB">
        <authorList>
            <consortium name="RefSeq"/>
        </authorList>
    </citation>
    <scope>IDENTIFICATION</scope>
    <source>
        <tissue evidence="11">Adult</tissue>
    </source>
</reference>
<dbReference type="SMART" id="SM00595">
    <property type="entry name" value="MADF"/>
    <property type="match status" value="3"/>
</dbReference>
<protein>
    <submittedName>
        <fullName evidence="11">Uncharacterized protein LOC105228949</fullName>
    </submittedName>
</protein>
<dbReference type="Pfam" id="PF00096">
    <property type="entry name" value="zf-C2H2"/>
    <property type="match status" value="3"/>
</dbReference>
<keyword evidence="7" id="KW-0472">Membrane</keyword>
<accession>A0ABM3JHI8</accession>
<dbReference type="Gene3D" id="3.40.1800.20">
    <property type="match status" value="1"/>
</dbReference>
<evidence type="ECO:0000259" key="9">
    <source>
        <dbReference type="PROSITE" id="PS51029"/>
    </source>
</evidence>
<feature type="transmembrane region" description="Helical" evidence="7">
    <location>
        <begin position="801"/>
        <end position="818"/>
    </location>
</feature>
<evidence type="ECO:0000256" key="7">
    <source>
        <dbReference type="SAM" id="Phobius"/>
    </source>
</evidence>
<feature type="domain" description="C2H2-type" evidence="8">
    <location>
        <begin position="1962"/>
        <end position="1989"/>
    </location>
</feature>
<dbReference type="Gene3D" id="3.30.160.60">
    <property type="entry name" value="Classic Zinc Finger"/>
    <property type="match status" value="9"/>
</dbReference>
<dbReference type="PANTHER" id="PTHR16515:SF58">
    <property type="entry name" value="ZINC FINGER PROTEIN 22"/>
    <property type="match status" value="1"/>
</dbReference>
<dbReference type="PROSITE" id="PS51029">
    <property type="entry name" value="MADF"/>
    <property type="match status" value="3"/>
</dbReference>
<dbReference type="SUPFAM" id="SSF57716">
    <property type="entry name" value="Glucocorticoid receptor-like (DNA-binding domain)"/>
    <property type="match status" value="1"/>
</dbReference>
<keyword evidence="1" id="KW-0479">Metal-binding</keyword>
<evidence type="ECO:0000256" key="1">
    <source>
        <dbReference type="ARBA" id="ARBA00022723"/>
    </source>
</evidence>
<feature type="transmembrane region" description="Helical" evidence="7">
    <location>
        <begin position="733"/>
        <end position="754"/>
    </location>
</feature>
<proteinExistence type="predicted"/>
<dbReference type="InterPro" id="IPR050331">
    <property type="entry name" value="Zinc_finger"/>
</dbReference>
<gene>
    <name evidence="11" type="primary">LOC105228949</name>
</gene>
<feature type="domain" description="C2H2-type" evidence="8">
    <location>
        <begin position="288"/>
        <end position="316"/>
    </location>
</feature>
<dbReference type="SUPFAM" id="SSF57667">
    <property type="entry name" value="beta-beta-alpha zinc fingers"/>
    <property type="match status" value="8"/>
</dbReference>
<feature type="transmembrane region" description="Helical" evidence="7">
    <location>
        <begin position="672"/>
        <end position="694"/>
    </location>
</feature>
<name>A0ABM3JHI8_BACDO</name>
<feature type="domain" description="C2H2-type" evidence="8">
    <location>
        <begin position="348"/>
        <end position="371"/>
    </location>
</feature>
<keyword evidence="10" id="KW-1185">Reference proteome</keyword>
<dbReference type="PROSITE" id="PS00028">
    <property type="entry name" value="ZINC_FINGER_C2H2_1"/>
    <property type="match status" value="16"/>
</dbReference>
<keyword evidence="7" id="KW-1133">Transmembrane helix</keyword>
<dbReference type="RefSeq" id="XP_049308692.1">
    <property type="nucleotide sequence ID" value="XM_049452735.1"/>
</dbReference>
<feature type="domain" description="C2H2-type" evidence="8">
    <location>
        <begin position="1877"/>
        <end position="1904"/>
    </location>
</feature>
<feature type="compositionally biased region" description="Acidic residues" evidence="6">
    <location>
        <begin position="188"/>
        <end position="198"/>
    </location>
</feature>
<evidence type="ECO:0000256" key="2">
    <source>
        <dbReference type="ARBA" id="ARBA00022737"/>
    </source>
</evidence>
<dbReference type="Pfam" id="PF10545">
    <property type="entry name" value="MADF_DNA_bdg"/>
    <property type="match status" value="2"/>
</dbReference>